<reference evidence="10" key="1">
    <citation type="submission" date="2016-09" db="EMBL/GenBank/DDBJ databases">
        <authorList>
            <person name="Gulvik C.A."/>
        </authorList>
    </citation>
    <scope>NUCLEOTIDE SEQUENCE [LARGE SCALE GENOMIC DNA]</scope>
    <source>
        <strain evidence="10">LMG 26676</strain>
    </source>
</reference>
<feature type="signal peptide" evidence="7">
    <location>
        <begin position="1"/>
        <end position="21"/>
    </location>
</feature>
<dbReference type="EMBL" id="MIKC01000023">
    <property type="protein sequence ID" value="OEG22328.1"/>
    <property type="molecule type" value="Genomic_DNA"/>
</dbReference>
<keyword evidence="6" id="KW-1133">Transmembrane helix</keyword>
<evidence type="ECO:0000313" key="10">
    <source>
        <dbReference type="Proteomes" id="UP000094469"/>
    </source>
</evidence>
<keyword evidence="3 7" id="KW-0732">Signal</keyword>
<keyword evidence="6" id="KW-0472">Membrane</keyword>
<evidence type="ECO:0000256" key="7">
    <source>
        <dbReference type="SAM" id="SignalP"/>
    </source>
</evidence>
<dbReference type="InterPro" id="IPR019931">
    <property type="entry name" value="LPXTG_anchor"/>
</dbReference>
<evidence type="ECO:0000313" key="9">
    <source>
        <dbReference type="EMBL" id="OEG22328.1"/>
    </source>
</evidence>
<protein>
    <recommendedName>
        <fullName evidence="8">Gram-positive cocci surface proteins LPxTG domain-containing protein</fullName>
    </recommendedName>
</protein>
<evidence type="ECO:0000259" key="8">
    <source>
        <dbReference type="PROSITE" id="PS50847"/>
    </source>
</evidence>
<evidence type="ECO:0000256" key="5">
    <source>
        <dbReference type="SAM" id="MobiDB-lite"/>
    </source>
</evidence>
<keyword evidence="6" id="KW-0812">Transmembrane</keyword>
<feature type="region of interest" description="Disordered" evidence="5">
    <location>
        <begin position="31"/>
        <end position="63"/>
    </location>
</feature>
<gene>
    <name evidence="9" type="ORF">BCR24_04145</name>
</gene>
<evidence type="ECO:0000256" key="3">
    <source>
        <dbReference type="ARBA" id="ARBA00022729"/>
    </source>
</evidence>
<keyword evidence="4" id="KW-0572">Peptidoglycan-anchor</keyword>
<evidence type="ECO:0000256" key="4">
    <source>
        <dbReference type="ARBA" id="ARBA00023088"/>
    </source>
</evidence>
<dbReference type="AlphaFoldDB" id="A0A1E5HBL0"/>
<evidence type="ECO:0000256" key="1">
    <source>
        <dbReference type="ARBA" id="ARBA00022512"/>
    </source>
</evidence>
<proteinExistence type="predicted"/>
<dbReference type="STRING" id="1131292.BCR24_04145"/>
<feature type="transmembrane region" description="Helical" evidence="6">
    <location>
        <begin position="294"/>
        <end position="313"/>
    </location>
</feature>
<sequence length="320" mass="35295">MKKAVFWLVALSFALPLTSFADDELSTSGEVESSSSATVTQNSKKERLKISTTDSSSTETSSSPVLNAYSDLIQTTLVVFQGETITPEMLVQDGAYHGATFRDLTLLEEASTEKIGTYLVKVSFMLYPLEESQEEKQEVTLNMEYTVIKPTSTYDIQFIFYDSDNKQVKGRVLSTDGSSISNVTIYGENTANNEVTPKSVKEFYPFAKSNNFALTDNDGYFTLPYQDHFNFMAFSPQAGNYSPVYTLTDQAFASASGTTDSSILAKNTESSSATAKKEEKKKASFPNTGEKRTVYLSIGGIAIILFAILFLFIKSKKNNQ</sequence>
<feature type="compositionally biased region" description="Low complexity" evidence="5">
    <location>
        <begin position="31"/>
        <end position="40"/>
    </location>
</feature>
<feature type="domain" description="Gram-positive cocci surface proteins LPxTG" evidence="8">
    <location>
        <begin position="285"/>
        <end position="320"/>
    </location>
</feature>
<organism evidence="9 10">
    <name type="scientific">Enterococcus ureilyticus</name>
    <dbReference type="NCBI Taxonomy" id="1131292"/>
    <lineage>
        <taxon>Bacteria</taxon>
        <taxon>Bacillati</taxon>
        <taxon>Bacillota</taxon>
        <taxon>Bacilli</taxon>
        <taxon>Lactobacillales</taxon>
        <taxon>Enterococcaceae</taxon>
        <taxon>Enterococcus</taxon>
    </lineage>
</organism>
<evidence type="ECO:0000256" key="6">
    <source>
        <dbReference type="SAM" id="Phobius"/>
    </source>
</evidence>
<keyword evidence="2" id="KW-0964">Secreted</keyword>
<keyword evidence="10" id="KW-1185">Reference proteome</keyword>
<evidence type="ECO:0000256" key="2">
    <source>
        <dbReference type="ARBA" id="ARBA00022525"/>
    </source>
</evidence>
<feature type="compositionally biased region" description="Low complexity" evidence="5">
    <location>
        <begin position="51"/>
        <end position="63"/>
    </location>
</feature>
<dbReference type="RefSeq" id="WP_069640435.1">
    <property type="nucleotide sequence ID" value="NZ_JAFBEZ010000009.1"/>
</dbReference>
<dbReference type="NCBIfam" id="TIGR01167">
    <property type="entry name" value="LPXTG_anchor"/>
    <property type="match status" value="1"/>
</dbReference>
<accession>A0A1E5HBL0</accession>
<name>A0A1E5HBL0_9ENTE</name>
<feature type="chain" id="PRO_5009178325" description="Gram-positive cocci surface proteins LPxTG domain-containing protein" evidence="7">
    <location>
        <begin position="22"/>
        <end position="320"/>
    </location>
</feature>
<dbReference type="PROSITE" id="PS50847">
    <property type="entry name" value="GRAM_POS_ANCHORING"/>
    <property type="match status" value="1"/>
</dbReference>
<keyword evidence="1" id="KW-0134">Cell wall</keyword>
<comment type="caution">
    <text evidence="9">The sequence shown here is derived from an EMBL/GenBank/DDBJ whole genome shotgun (WGS) entry which is preliminary data.</text>
</comment>
<dbReference type="Proteomes" id="UP000094469">
    <property type="component" value="Unassembled WGS sequence"/>
</dbReference>
<dbReference type="Pfam" id="PF00746">
    <property type="entry name" value="Gram_pos_anchor"/>
    <property type="match status" value="1"/>
</dbReference>